<dbReference type="SUPFAM" id="SSF46689">
    <property type="entry name" value="Homeodomain-like"/>
    <property type="match status" value="1"/>
</dbReference>
<keyword evidence="6" id="KW-1185">Reference proteome</keyword>
<dbReference type="PANTHER" id="PTHR30055">
    <property type="entry name" value="HTH-TYPE TRANSCRIPTIONAL REGULATOR RUTR"/>
    <property type="match status" value="1"/>
</dbReference>
<evidence type="ECO:0000256" key="3">
    <source>
        <dbReference type="SAM" id="MobiDB-lite"/>
    </source>
</evidence>
<evidence type="ECO:0000313" key="6">
    <source>
        <dbReference type="Proteomes" id="UP001165524"/>
    </source>
</evidence>
<dbReference type="SUPFAM" id="SSF48498">
    <property type="entry name" value="Tetracyclin repressor-like, C-terminal domain"/>
    <property type="match status" value="1"/>
</dbReference>
<feature type="domain" description="HTH tetR-type" evidence="4">
    <location>
        <begin position="14"/>
        <end position="74"/>
    </location>
</feature>
<accession>A0ABT0E8L1</accession>
<gene>
    <name evidence="5" type="ORF">MU846_10690</name>
</gene>
<evidence type="ECO:0000256" key="2">
    <source>
        <dbReference type="PROSITE-ProRule" id="PRU00335"/>
    </source>
</evidence>
<evidence type="ECO:0000256" key="1">
    <source>
        <dbReference type="ARBA" id="ARBA00023125"/>
    </source>
</evidence>
<dbReference type="PRINTS" id="PR00455">
    <property type="entry name" value="HTHTETR"/>
</dbReference>
<dbReference type="EMBL" id="JALKII010000007">
    <property type="protein sequence ID" value="MCK0538176.1"/>
    <property type="molecule type" value="Genomic_DNA"/>
</dbReference>
<dbReference type="RefSeq" id="WP_246952553.1">
    <property type="nucleotide sequence ID" value="NZ_JALKII010000007.1"/>
</dbReference>
<dbReference type="InterPro" id="IPR041490">
    <property type="entry name" value="KstR2_TetR_C"/>
</dbReference>
<dbReference type="InterPro" id="IPR050109">
    <property type="entry name" value="HTH-type_TetR-like_transc_reg"/>
</dbReference>
<sequence>MAYRETGKVREHKAAQRELLLATGEALVREGGFAALTVQALAARAGMGVGTVYRYFRAKDELATEVFRRATEREVAAVAAALAGQPDAVASLRAAIGCFARRALRAPRLAWGLIAEPVDPAVDAERLRYRAAYAELFEQVIAAGLRAGELPPQPTRLAAAALVGALAEALVGPLADHQADEPVIHELTLFCLRATGARLAEQENDHDQTDGFAPGRARGHA</sequence>
<dbReference type="Gene3D" id="1.10.357.10">
    <property type="entry name" value="Tetracycline Repressor, domain 2"/>
    <property type="match status" value="1"/>
</dbReference>
<proteinExistence type="predicted"/>
<dbReference type="PROSITE" id="PS50977">
    <property type="entry name" value="HTH_TETR_2"/>
    <property type="match status" value="1"/>
</dbReference>
<dbReference type="InterPro" id="IPR009057">
    <property type="entry name" value="Homeodomain-like_sf"/>
</dbReference>
<feature type="region of interest" description="Disordered" evidence="3">
    <location>
        <begin position="202"/>
        <end position="221"/>
    </location>
</feature>
<dbReference type="PANTHER" id="PTHR30055:SF226">
    <property type="entry name" value="HTH-TYPE TRANSCRIPTIONAL REGULATOR PKSA"/>
    <property type="match status" value="1"/>
</dbReference>
<dbReference type="InterPro" id="IPR036271">
    <property type="entry name" value="Tet_transcr_reg_TetR-rel_C_sf"/>
</dbReference>
<dbReference type="Pfam" id="PF17932">
    <property type="entry name" value="TetR_C_24"/>
    <property type="match status" value="1"/>
</dbReference>
<evidence type="ECO:0000259" key="4">
    <source>
        <dbReference type="PROSITE" id="PS50977"/>
    </source>
</evidence>
<name>A0ABT0E8L1_9GAMM</name>
<protein>
    <submittedName>
        <fullName evidence="5">TetR/AcrR family transcriptional regulator</fullName>
    </submittedName>
</protein>
<feature type="DNA-binding region" description="H-T-H motif" evidence="2">
    <location>
        <begin position="37"/>
        <end position="56"/>
    </location>
</feature>
<reference evidence="5" key="1">
    <citation type="submission" date="2022-04" db="EMBL/GenBank/DDBJ databases">
        <title>Alcanivorax sp. CY1518 draft genome sequence.</title>
        <authorList>
            <person name="Zhao G."/>
            <person name="An M."/>
        </authorList>
    </citation>
    <scope>NUCLEOTIDE SEQUENCE</scope>
    <source>
        <strain evidence="5">CY1518</strain>
    </source>
</reference>
<evidence type="ECO:0000313" key="5">
    <source>
        <dbReference type="EMBL" id="MCK0538176.1"/>
    </source>
</evidence>
<keyword evidence="1 2" id="KW-0238">DNA-binding</keyword>
<organism evidence="5 6">
    <name type="scientific">Alcanivorax quisquiliarum</name>
    <dbReference type="NCBI Taxonomy" id="2933565"/>
    <lineage>
        <taxon>Bacteria</taxon>
        <taxon>Pseudomonadati</taxon>
        <taxon>Pseudomonadota</taxon>
        <taxon>Gammaproteobacteria</taxon>
        <taxon>Oceanospirillales</taxon>
        <taxon>Alcanivoracaceae</taxon>
        <taxon>Alcanivorax</taxon>
    </lineage>
</organism>
<dbReference type="InterPro" id="IPR001647">
    <property type="entry name" value="HTH_TetR"/>
</dbReference>
<dbReference type="Proteomes" id="UP001165524">
    <property type="component" value="Unassembled WGS sequence"/>
</dbReference>
<comment type="caution">
    <text evidence="5">The sequence shown here is derived from an EMBL/GenBank/DDBJ whole genome shotgun (WGS) entry which is preliminary data.</text>
</comment>
<dbReference type="Pfam" id="PF00440">
    <property type="entry name" value="TetR_N"/>
    <property type="match status" value="1"/>
</dbReference>